<dbReference type="SUPFAM" id="SSF102198">
    <property type="entry name" value="Putative cyclase"/>
    <property type="match status" value="1"/>
</dbReference>
<organism evidence="3 4">
    <name type="scientific">Salinomyces thailandicus</name>
    <dbReference type="NCBI Taxonomy" id="706561"/>
    <lineage>
        <taxon>Eukaryota</taxon>
        <taxon>Fungi</taxon>
        <taxon>Dikarya</taxon>
        <taxon>Ascomycota</taxon>
        <taxon>Pezizomycotina</taxon>
        <taxon>Dothideomycetes</taxon>
        <taxon>Dothideomycetidae</taxon>
        <taxon>Mycosphaerellales</taxon>
        <taxon>Teratosphaeriaceae</taxon>
        <taxon>Salinomyces</taxon>
    </lineage>
</organism>
<gene>
    <name evidence="3" type="ORF">B0A50_07016</name>
</gene>
<dbReference type="InterPro" id="IPR007325">
    <property type="entry name" value="KFase/CYL"/>
</dbReference>
<evidence type="ECO:0000256" key="1">
    <source>
        <dbReference type="ARBA" id="ARBA00007865"/>
    </source>
</evidence>
<proteinExistence type="inferred from homology"/>
<dbReference type="AlphaFoldDB" id="A0A4U0TP88"/>
<comment type="similarity">
    <text evidence="1">Belongs to the Cyclase 1 superfamily.</text>
</comment>
<dbReference type="Proteomes" id="UP000308549">
    <property type="component" value="Unassembled WGS sequence"/>
</dbReference>
<protein>
    <recommendedName>
        <fullName evidence="5">Cyclase</fullName>
    </recommendedName>
</protein>
<sequence length="318" mass="35341">MSLDGAGDVFRSQYPARDPNHTTAGSSPLPQLPADYDDLPRPQNIPHGCTWGIWDSGVCRDQLGMLNQLTPARKLRAAQEIEHGISVTLNWSMENCPVPQAGRKGPQHRILELDGFVGHDDEVEMNTQGGSQWDGFRHWAYQPTGQFYNGLSRSEMMKDMSNGQNGIDRWSSEGGGIAGRGVLLDYLTYAQERNIEFSPVNNHAITTRDLEACASSQGVEFFHGDILLVRTGFVQWHNQATPEEQARVTGQGGGWAGVEGSKETLRWFWSKKFAAVGGDAIVFEVWPPLDAEYRLHDHFLALWGMPIGELFDLETLAT</sequence>
<dbReference type="Pfam" id="PF04199">
    <property type="entry name" value="Cyclase"/>
    <property type="match status" value="1"/>
</dbReference>
<accession>A0A4U0TP88</accession>
<dbReference type="GO" id="GO:0004061">
    <property type="term" value="F:arylformamidase activity"/>
    <property type="evidence" value="ECO:0007669"/>
    <property type="project" value="InterPro"/>
</dbReference>
<dbReference type="OrthoDB" id="5396at2759"/>
<dbReference type="Gene3D" id="3.50.30.50">
    <property type="entry name" value="Putative cyclase"/>
    <property type="match status" value="1"/>
</dbReference>
<evidence type="ECO:0000256" key="2">
    <source>
        <dbReference type="SAM" id="MobiDB-lite"/>
    </source>
</evidence>
<name>A0A4U0TP88_9PEZI</name>
<evidence type="ECO:0000313" key="4">
    <source>
        <dbReference type="Proteomes" id="UP000308549"/>
    </source>
</evidence>
<dbReference type="PANTHER" id="PTHR34861:SF10">
    <property type="entry name" value="CYCLASE"/>
    <property type="match status" value="1"/>
</dbReference>
<evidence type="ECO:0008006" key="5">
    <source>
        <dbReference type="Google" id="ProtNLM"/>
    </source>
</evidence>
<evidence type="ECO:0000313" key="3">
    <source>
        <dbReference type="EMBL" id="TKA23881.1"/>
    </source>
</evidence>
<keyword evidence="4" id="KW-1185">Reference proteome</keyword>
<comment type="caution">
    <text evidence="3">The sequence shown here is derived from an EMBL/GenBank/DDBJ whole genome shotgun (WGS) entry which is preliminary data.</text>
</comment>
<dbReference type="InterPro" id="IPR037175">
    <property type="entry name" value="KFase_sf"/>
</dbReference>
<dbReference type="PANTHER" id="PTHR34861">
    <property type="match status" value="1"/>
</dbReference>
<feature type="region of interest" description="Disordered" evidence="2">
    <location>
        <begin position="1"/>
        <end position="41"/>
    </location>
</feature>
<reference evidence="3 4" key="1">
    <citation type="submission" date="2017-03" db="EMBL/GenBank/DDBJ databases">
        <title>Genomes of endolithic fungi from Antarctica.</title>
        <authorList>
            <person name="Coleine C."/>
            <person name="Masonjones S."/>
            <person name="Stajich J.E."/>
        </authorList>
    </citation>
    <scope>NUCLEOTIDE SEQUENCE [LARGE SCALE GENOMIC DNA]</scope>
    <source>
        <strain evidence="3 4">CCFEE 6315</strain>
    </source>
</reference>
<dbReference type="EMBL" id="NAJL01000050">
    <property type="protein sequence ID" value="TKA23881.1"/>
    <property type="molecule type" value="Genomic_DNA"/>
</dbReference>
<dbReference type="GO" id="GO:0019441">
    <property type="term" value="P:L-tryptophan catabolic process to kynurenine"/>
    <property type="evidence" value="ECO:0007669"/>
    <property type="project" value="InterPro"/>
</dbReference>